<name>A0A8K0XSF9_9AGAR</name>
<proteinExistence type="predicted"/>
<reference evidence="1" key="1">
    <citation type="journal article" date="2021" name="New Phytol.">
        <title>Evolutionary innovations through gain and loss of genes in the ectomycorrhizal Boletales.</title>
        <authorList>
            <person name="Wu G."/>
            <person name="Miyauchi S."/>
            <person name="Morin E."/>
            <person name="Kuo A."/>
            <person name="Drula E."/>
            <person name="Varga T."/>
            <person name="Kohler A."/>
            <person name="Feng B."/>
            <person name="Cao Y."/>
            <person name="Lipzen A."/>
            <person name="Daum C."/>
            <person name="Hundley H."/>
            <person name="Pangilinan J."/>
            <person name="Johnson J."/>
            <person name="Barry K."/>
            <person name="LaButti K."/>
            <person name="Ng V."/>
            <person name="Ahrendt S."/>
            <person name="Min B."/>
            <person name="Choi I.G."/>
            <person name="Park H."/>
            <person name="Plett J.M."/>
            <person name="Magnuson J."/>
            <person name="Spatafora J.W."/>
            <person name="Nagy L.G."/>
            <person name="Henrissat B."/>
            <person name="Grigoriev I.V."/>
            <person name="Yang Z.L."/>
            <person name="Xu J."/>
            <person name="Martin F.M."/>
        </authorList>
    </citation>
    <scope>NUCLEOTIDE SEQUENCE</scope>
    <source>
        <strain evidence="1">KKN 215</strain>
    </source>
</reference>
<protein>
    <submittedName>
        <fullName evidence="1">Uncharacterized protein</fullName>
    </submittedName>
</protein>
<dbReference type="AlphaFoldDB" id="A0A8K0XSF9"/>
<dbReference type="Proteomes" id="UP000813824">
    <property type="component" value="Unassembled WGS sequence"/>
</dbReference>
<evidence type="ECO:0000313" key="1">
    <source>
        <dbReference type="EMBL" id="KAH8103473.1"/>
    </source>
</evidence>
<keyword evidence="2" id="KW-1185">Reference proteome</keyword>
<organism evidence="1 2">
    <name type="scientific">Cristinia sonorae</name>
    <dbReference type="NCBI Taxonomy" id="1940300"/>
    <lineage>
        <taxon>Eukaryota</taxon>
        <taxon>Fungi</taxon>
        <taxon>Dikarya</taxon>
        <taxon>Basidiomycota</taxon>
        <taxon>Agaricomycotina</taxon>
        <taxon>Agaricomycetes</taxon>
        <taxon>Agaricomycetidae</taxon>
        <taxon>Agaricales</taxon>
        <taxon>Pleurotineae</taxon>
        <taxon>Stephanosporaceae</taxon>
        <taxon>Cristinia</taxon>
    </lineage>
</organism>
<accession>A0A8K0XSF9</accession>
<gene>
    <name evidence="1" type="ORF">BXZ70DRAFT_732311</name>
</gene>
<evidence type="ECO:0000313" key="2">
    <source>
        <dbReference type="Proteomes" id="UP000813824"/>
    </source>
</evidence>
<comment type="caution">
    <text evidence="1">The sequence shown here is derived from an EMBL/GenBank/DDBJ whole genome shotgun (WGS) entry which is preliminary data.</text>
</comment>
<sequence>MALRLVDHHSQGQVSSSWVLVDETVFMRSREIACRSFVRLLHTLTEPKSILHDPRKYRIQPWRPGHGFLASRVYNIPPNERPKVCIFCAQQLSWSILVLDLIGFQLAVVGRSLIDPEDVRLGLELFRIIALNWTVTLIESRKSNNSDIATPLFQAMVKTVRPLSSPQLAMNGDGPRMQSFHSVAGDVLNTGNWFYQGVHTGNILLVQVGGLPSLLLGAYGCASTNLESG</sequence>
<dbReference type="EMBL" id="JAEVFJ010000007">
    <property type="protein sequence ID" value="KAH8103473.1"/>
    <property type="molecule type" value="Genomic_DNA"/>
</dbReference>